<organism evidence="1 2">
    <name type="scientific">Batillaria attramentaria</name>
    <dbReference type="NCBI Taxonomy" id="370345"/>
    <lineage>
        <taxon>Eukaryota</taxon>
        <taxon>Metazoa</taxon>
        <taxon>Spiralia</taxon>
        <taxon>Lophotrochozoa</taxon>
        <taxon>Mollusca</taxon>
        <taxon>Gastropoda</taxon>
        <taxon>Caenogastropoda</taxon>
        <taxon>Sorbeoconcha</taxon>
        <taxon>Cerithioidea</taxon>
        <taxon>Batillariidae</taxon>
        <taxon>Batillaria</taxon>
    </lineage>
</organism>
<proteinExistence type="predicted"/>
<sequence length="108" mass="11553">MATVTFQNWAGIASSISEGLPAGKFLRQRALTSSIGAGRISRRTQESNAHVDQLRHENLASIAVQENVYVLLISLCWKRCSTSLSISRKANGAIAGGALQGESACFDM</sequence>
<evidence type="ECO:0000313" key="2">
    <source>
        <dbReference type="Proteomes" id="UP001519460"/>
    </source>
</evidence>
<dbReference type="Proteomes" id="UP001519460">
    <property type="component" value="Unassembled WGS sequence"/>
</dbReference>
<dbReference type="EMBL" id="JACVVK020000004">
    <property type="protein sequence ID" value="KAK7507513.1"/>
    <property type="molecule type" value="Genomic_DNA"/>
</dbReference>
<name>A0ABD0M8E1_9CAEN</name>
<protein>
    <submittedName>
        <fullName evidence="1">Uncharacterized protein</fullName>
    </submittedName>
</protein>
<dbReference type="AlphaFoldDB" id="A0ABD0M8E1"/>
<evidence type="ECO:0000313" key="1">
    <source>
        <dbReference type="EMBL" id="KAK7507513.1"/>
    </source>
</evidence>
<keyword evidence="2" id="KW-1185">Reference proteome</keyword>
<gene>
    <name evidence="1" type="ORF">BaRGS_00001448</name>
</gene>
<comment type="caution">
    <text evidence="1">The sequence shown here is derived from an EMBL/GenBank/DDBJ whole genome shotgun (WGS) entry which is preliminary data.</text>
</comment>
<accession>A0ABD0M8E1</accession>
<reference evidence="1 2" key="1">
    <citation type="journal article" date="2023" name="Sci. Data">
        <title>Genome assembly of the Korean intertidal mud-creeper Batillaria attramentaria.</title>
        <authorList>
            <person name="Patra A.K."/>
            <person name="Ho P.T."/>
            <person name="Jun S."/>
            <person name="Lee S.J."/>
            <person name="Kim Y."/>
            <person name="Won Y.J."/>
        </authorList>
    </citation>
    <scope>NUCLEOTIDE SEQUENCE [LARGE SCALE GENOMIC DNA]</scope>
    <source>
        <strain evidence="1">Wonlab-2016</strain>
    </source>
</reference>